<protein>
    <recommendedName>
        <fullName evidence="3">RNA-directed DNA polymerase from mobile element jockey</fullName>
    </recommendedName>
</protein>
<gene>
    <name evidence="1" type="ORF">EVAR_40259_1</name>
</gene>
<evidence type="ECO:0008006" key="3">
    <source>
        <dbReference type="Google" id="ProtNLM"/>
    </source>
</evidence>
<sequence length="138" mass="16100">MESYILAFLPDRVTLNDSCILQEFQKYSQSYTILQRVIDELGRWFRSWRIEINPEKSAAIQFKYSKQGASASQSIEKANYHCAINALFTKYVVGDDIWRDRNSILQRDLELPTITKFMKGASKRFFDAPESHPNALLR</sequence>
<organism evidence="1 2">
    <name type="scientific">Eumeta variegata</name>
    <name type="common">Bagworm moth</name>
    <name type="synonym">Eumeta japonica</name>
    <dbReference type="NCBI Taxonomy" id="151549"/>
    <lineage>
        <taxon>Eukaryota</taxon>
        <taxon>Metazoa</taxon>
        <taxon>Ecdysozoa</taxon>
        <taxon>Arthropoda</taxon>
        <taxon>Hexapoda</taxon>
        <taxon>Insecta</taxon>
        <taxon>Pterygota</taxon>
        <taxon>Neoptera</taxon>
        <taxon>Endopterygota</taxon>
        <taxon>Lepidoptera</taxon>
        <taxon>Glossata</taxon>
        <taxon>Ditrysia</taxon>
        <taxon>Tineoidea</taxon>
        <taxon>Psychidae</taxon>
        <taxon>Oiketicinae</taxon>
        <taxon>Eumeta</taxon>
    </lineage>
</organism>
<evidence type="ECO:0000313" key="1">
    <source>
        <dbReference type="EMBL" id="GBP69779.1"/>
    </source>
</evidence>
<reference evidence="1 2" key="1">
    <citation type="journal article" date="2019" name="Commun. Biol.">
        <title>The bagworm genome reveals a unique fibroin gene that provides high tensile strength.</title>
        <authorList>
            <person name="Kono N."/>
            <person name="Nakamura H."/>
            <person name="Ohtoshi R."/>
            <person name="Tomita M."/>
            <person name="Numata K."/>
            <person name="Arakawa K."/>
        </authorList>
    </citation>
    <scope>NUCLEOTIDE SEQUENCE [LARGE SCALE GENOMIC DNA]</scope>
</reference>
<name>A0A4C1Y5F5_EUMVA</name>
<dbReference type="Proteomes" id="UP000299102">
    <property type="component" value="Unassembled WGS sequence"/>
</dbReference>
<dbReference type="AlphaFoldDB" id="A0A4C1Y5F5"/>
<dbReference type="OrthoDB" id="6776168at2759"/>
<proteinExistence type="predicted"/>
<accession>A0A4C1Y5F5</accession>
<evidence type="ECO:0000313" key="2">
    <source>
        <dbReference type="Proteomes" id="UP000299102"/>
    </source>
</evidence>
<keyword evidence="2" id="KW-1185">Reference proteome</keyword>
<dbReference type="EMBL" id="BGZK01001052">
    <property type="protein sequence ID" value="GBP69779.1"/>
    <property type="molecule type" value="Genomic_DNA"/>
</dbReference>
<comment type="caution">
    <text evidence="1">The sequence shown here is derived from an EMBL/GenBank/DDBJ whole genome shotgun (WGS) entry which is preliminary data.</text>
</comment>